<evidence type="ECO:0000256" key="1">
    <source>
        <dbReference type="SAM" id="Phobius"/>
    </source>
</evidence>
<dbReference type="AlphaFoldDB" id="A0AAQ1MD06"/>
<keyword evidence="1" id="KW-1133">Transmembrane helix</keyword>
<dbReference type="EMBL" id="FQVY01000002">
    <property type="protein sequence ID" value="SHG06819.1"/>
    <property type="molecule type" value="Genomic_DNA"/>
</dbReference>
<feature type="transmembrane region" description="Helical" evidence="1">
    <location>
        <begin position="12"/>
        <end position="30"/>
    </location>
</feature>
<accession>A0AAQ1MD06</accession>
<keyword evidence="1" id="KW-0472">Membrane</keyword>
<dbReference type="Proteomes" id="UP000184089">
    <property type="component" value="Unassembled WGS sequence"/>
</dbReference>
<proteinExistence type="predicted"/>
<name>A0AAQ1MD06_9FIRM</name>
<keyword evidence="1" id="KW-0812">Transmembrane</keyword>
<sequence>MNNAVSLSSVSYYGYRYLGYFYGAGVLSYGKVKRGRG</sequence>
<reference evidence="3" key="1">
    <citation type="submission" date="2016-11" db="EMBL/GenBank/DDBJ databases">
        <authorList>
            <person name="Jaros S."/>
            <person name="Januszkiewicz K."/>
            <person name="Wedrychowicz H."/>
        </authorList>
    </citation>
    <scope>NUCLEOTIDE SEQUENCE [LARGE SCALE GENOMIC DNA]</scope>
    <source>
        <strain evidence="3">DSM 4029</strain>
    </source>
</reference>
<comment type="caution">
    <text evidence="2">The sequence shown here is derived from an EMBL/GenBank/DDBJ whole genome shotgun (WGS) entry which is preliminary data.</text>
</comment>
<protein>
    <submittedName>
        <fullName evidence="2">Uncharacterized protein</fullName>
    </submittedName>
</protein>
<organism evidence="2 3">
    <name type="scientific">Bittarella massiliensis</name>
    <name type="common">ex Durand et al. 2017</name>
    <dbReference type="NCBI Taxonomy" id="1720313"/>
    <lineage>
        <taxon>Bacteria</taxon>
        <taxon>Bacillati</taxon>
        <taxon>Bacillota</taxon>
        <taxon>Clostridia</taxon>
        <taxon>Eubacteriales</taxon>
        <taxon>Oscillospiraceae</taxon>
        <taxon>Bittarella (ex Durand et al. 2017)</taxon>
    </lineage>
</organism>
<evidence type="ECO:0000313" key="3">
    <source>
        <dbReference type="Proteomes" id="UP000184089"/>
    </source>
</evidence>
<evidence type="ECO:0000313" key="2">
    <source>
        <dbReference type="EMBL" id="SHG06819.1"/>
    </source>
</evidence>
<gene>
    <name evidence="2" type="ORF">SAMN05444424_1350</name>
</gene>